<keyword evidence="6" id="KW-0812">Transmembrane</keyword>
<evidence type="ECO:0000256" key="13">
    <source>
        <dbReference type="SAM" id="MobiDB-lite"/>
    </source>
</evidence>
<dbReference type="InterPro" id="IPR036097">
    <property type="entry name" value="HisK_dim/P_sf"/>
</dbReference>
<organism evidence="15 16">
    <name type="scientific">Dactylosporangium salmoneum</name>
    <dbReference type="NCBI Taxonomy" id="53361"/>
    <lineage>
        <taxon>Bacteria</taxon>
        <taxon>Bacillati</taxon>
        <taxon>Actinomycetota</taxon>
        <taxon>Actinomycetes</taxon>
        <taxon>Micromonosporales</taxon>
        <taxon>Micromonosporaceae</taxon>
        <taxon>Dactylosporangium</taxon>
    </lineage>
</organism>
<dbReference type="PANTHER" id="PTHR42878">
    <property type="entry name" value="TWO-COMPONENT HISTIDINE KINASE"/>
    <property type="match status" value="1"/>
</dbReference>
<dbReference type="InterPro" id="IPR036890">
    <property type="entry name" value="HATPase_C_sf"/>
</dbReference>
<evidence type="ECO:0000256" key="12">
    <source>
        <dbReference type="ARBA" id="ARBA00023136"/>
    </source>
</evidence>
<dbReference type="EC" id="2.7.13.3" evidence="4"/>
<evidence type="ECO:0000256" key="2">
    <source>
        <dbReference type="ARBA" id="ARBA00004141"/>
    </source>
</evidence>
<dbReference type="SUPFAM" id="SSF55874">
    <property type="entry name" value="ATPase domain of HSP90 chaperone/DNA topoisomerase II/histidine kinase"/>
    <property type="match status" value="1"/>
</dbReference>
<evidence type="ECO:0000256" key="4">
    <source>
        <dbReference type="ARBA" id="ARBA00012438"/>
    </source>
</evidence>
<evidence type="ECO:0000256" key="10">
    <source>
        <dbReference type="ARBA" id="ARBA00022989"/>
    </source>
</evidence>
<keyword evidence="16" id="KW-1185">Reference proteome</keyword>
<dbReference type="PROSITE" id="PS50109">
    <property type="entry name" value="HIS_KIN"/>
    <property type="match status" value="1"/>
</dbReference>
<feature type="compositionally biased region" description="Basic and acidic residues" evidence="13">
    <location>
        <begin position="355"/>
        <end position="366"/>
    </location>
</feature>
<dbReference type="InterPro" id="IPR000014">
    <property type="entry name" value="PAS"/>
</dbReference>
<evidence type="ECO:0000256" key="6">
    <source>
        <dbReference type="ARBA" id="ARBA00022692"/>
    </source>
</evidence>
<sequence>MNAAMPATEAAKVAAAPGLAPSLLPEVLGVLDVGVAVAGPDGRLVLVNRAMPALLGLSGDGRLADPLGMALSEVGEALAAHDARAAAAALTWPPPEHPQQLRLPDGRSVQAAWHRLSGDGCWVLVVRDVTLQAQIRQRLREHNRALAEKVAEKTELVAALCHELRTPLTSTNTMLDLMPDASAAPEMADLLDVVRRSAARIGDVVDELSTLNALEQGSVGLDLRPVDLPALLRGAVERWNARQAGGAPVTLAVEAPGDGPITADPAWLDALVERLLSVAVASAGDGPVRVAAAPGPGGWLVRVPLHEQLTSNRLFTATGGARTSTALMLARAVVARHGGSLRMATGPDGGAIELRLPREAPRDPRA</sequence>
<evidence type="ECO:0000256" key="11">
    <source>
        <dbReference type="ARBA" id="ARBA00023012"/>
    </source>
</evidence>
<keyword evidence="5" id="KW-0808">Transferase</keyword>
<dbReference type="Pfam" id="PF00512">
    <property type="entry name" value="HisKA"/>
    <property type="match status" value="1"/>
</dbReference>
<evidence type="ECO:0000256" key="3">
    <source>
        <dbReference type="ARBA" id="ARBA00004236"/>
    </source>
</evidence>
<dbReference type="Gene3D" id="3.30.450.20">
    <property type="entry name" value="PAS domain"/>
    <property type="match status" value="1"/>
</dbReference>
<evidence type="ECO:0000313" key="16">
    <source>
        <dbReference type="Proteomes" id="UP001501444"/>
    </source>
</evidence>
<proteinExistence type="predicted"/>
<evidence type="ECO:0000256" key="8">
    <source>
        <dbReference type="ARBA" id="ARBA00022777"/>
    </source>
</evidence>
<dbReference type="SUPFAM" id="SSF55785">
    <property type="entry name" value="PYP-like sensor domain (PAS domain)"/>
    <property type="match status" value="1"/>
</dbReference>
<keyword evidence="12" id="KW-0472">Membrane</keyword>
<comment type="catalytic activity">
    <reaction evidence="1">
        <text>ATP + protein L-histidine = ADP + protein N-phospho-L-histidine.</text>
        <dbReference type="EC" id="2.7.13.3"/>
    </reaction>
</comment>
<dbReference type="EMBL" id="BAAARV010000072">
    <property type="protein sequence ID" value="GAA2371882.1"/>
    <property type="molecule type" value="Genomic_DNA"/>
</dbReference>
<feature type="region of interest" description="Disordered" evidence="13">
    <location>
        <begin position="344"/>
        <end position="366"/>
    </location>
</feature>
<dbReference type="InterPro" id="IPR050351">
    <property type="entry name" value="BphY/WalK/GraS-like"/>
</dbReference>
<evidence type="ECO:0000313" key="15">
    <source>
        <dbReference type="EMBL" id="GAA2371882.1"/>
    </source>
</evidence>
<evidence type="ECO:0000256" key="5">
    <source>
        <dbReference type="ARBA" id="ARBA00022679"/>
    </source>
</evidence>
<dbReference type="SUPFAM" id="SSF47384">
    <property type="entry name" value="Homodimeric domain of signal transducing histidine kinase"/>
    <property type="match status" value="1"/>
</dbReference>
<keyword evidence="11" id="KW-0902">Two-component regulatory system</keyword>
<keyword evidence="7" id="KW-0547">Nucleotide-binding</keyword>
<gene>
    <name evidence="15" type="ORF">GCM10010170_073830</name>
</gene>
<dbReference type="Gene3D" id="1.10.287.130">
    <property type="match status" value="1"/>
</dbReference>
<name>A0ABN3H9M2_9ACTN</name>
<feature type="domain" description="Histidine kinase" evidence="14">
    <location>
        <begin position="159"/>
        <end position="360"/>
    </location>
</feature>
<keyword evidence="9" id="KW-0067">ATP-binding</keyword>
<accession>A0ABN3H9M2</accession>
<keyword evidence="8" id="KW-0418">Kinase</keyword>
<dbReference type="InterPro" id="IPR035965">
    <property type="entry name" value="PAS-like_dom_sf"/>
</dbReference>
<dbReference type="InterPro" id="IPR003661">
    <property type="entry name" value="HisK_dim/P_dom"/>
</dbReference>
<dbReference type="PANTHER" id="PTHR42878:SF7">
    <property type="entry name" value="SENSOR HISTIDINE KINASE GLRK"/>
    <property type="match status" value="1"/>
</dbReference>
<dbReference type="SMART" id="SM00388">
    <property type="entry name" value="HisKA"/>
    <property type="match status" value="1"/>
</dbReference>
<reference evidence="15 16" key="1">
    <citation type="journal article" date="2019" name="Int. J. Syst. Evol. Microbiol.">
        <title>The Global Catalogue of Microorganisms (GCM) 10K type strain sequencing project: providing services to taxonomists for standard genome sequencing and annotation.</title>
        <authorList>
            <consortium name="The Broad Institute Genomics Platform"/>
            <consortium name="The Broad Institute Genome Sequencing Center for Infectious Disease"/>
            <person name="Wu L."/>
            <person name="Ma J."/>
        </authorList>
    </citation>
    <scope>NUCLEOTIDE SEQUENCE [LARGE SCALE GENOMIC DNA]</scope>
    <source>
        <strain evidence="15 16">JCM 3272</strain>
    </source>
</reference>
<evidence type="ECO:0000256" key="7">
    <source>
        <dbReference type="ARBA" id="ARBA00022741"/>
    </source>
</evidence>
<evidence type="ECO:0000259" key="14">
    <source>
        <dbReference type="PROSITE" id="PS50109"/>
    </source>
</evidence>
<comment type="caution">
    <text evidence="15">The sequence shown here is derived from an EMBL/GenBank/DDBJ whole genome shotgun (WGS) entry which is preliminary data.</text>
</comment>
<dbReference type="CDD" id="cd00082">
    <property type="entry name" value="HisKA"/>
    <property type="match status" value="1"/>
</dbReference>
<dbReference type="InterPro" id="IPR005467">
    <property type="entry name" value="His_kinase_dom"/>
</dbReference>
<evidence type="ECO:0000256" key="1">
    <source>
        <dbReference type="ARBA" id="ARBA00000085"/>
    </source>
</evidence>
<protein>
    <recommendedName>
        <fullName evidence="4">histidine kinase</fullName>
        <ecNumber evidence="4">2.7.13.3</ecNumber>
    </recommendedName>
</protein>
<dbReference type="CDD" id="cd00130">
    <property type="entry name" value="PAS"/>
    <property type="match status" value="1"/>
</dbReference>
<dbReference type="Proteomes" id="UP001501444">
    <property type="component" value="Unassembled WGS sequence"/>
</dbReference>
<keyword evidence="10" id="KW-1133">Transmembrane helix</keyword>
<evidence type="ECO:0000256" key="9">
    <source>
        <dbReference type="ARBA" id="ARBA00022840"/>
    </source>
</evidence>
<comment type="subcellular location">
    <subcellularLocation>
        <location evidence="3">Cell membrane</location>
    </subcellularLocation>
    <subcellularLocation>
        <location evidence="2">Membrane</location>
        <topology evidence="2">Multi-pass membrane protein</topology>
    </subcellularLocation>
</comment>